<keyword evidence="4" id="KW-1185">Reference proteome</keyword>
<evidence type="ECO:0000313" key="4">
    <source>
        <dbReference type="Proteomes" id="UP000186720"/>
    </source>
</evidence>
<protein>
    <recommendedName>
        <fullName evidence="2">Ketoreductase domain-containing protein</fullName>
    </recommendedName>
</protein>
<reference evidence="3 4" key="1">
    <citation type="submission" date="2016-11" db="EMBL/GenBank/DDBJ databases">
        <title>Whole Genome Sequencing of Mucilaginibacter polytrichastri RG4-7(T) isolated from the moss sample.</title>
        <authorList>
            <person name="Li Y."/>
        </authorList>
    </citation>
    <scope>NUCLEOTIDE SEQUENCE [LARGE SCALE GENOMIC DNA]</scope>
    <source>
        <strain evidence="3 4">RG4-7</strain>
    </source>
</reference>
<dbReference type="SUPFAM" id="SSF51735">
    <property type="entry name" value="NAD(P)-binding Rossmann-fold domains"/>
    <property type="match status" value="1"/>
</dbReference>
<gene>
    <name evidence="3" type="ORF">RG47T_3592</name>
</gene>
<dbReference type="SMART" id="SM00822">
    <property type="entry name" value="PKS_KR"/>
    <property type="match status" value="1"/>
</dbReference>
<dbReference type="NCBIfam" id="NF005559">
    <property type="entry name" value="PRK07231.1"/>
    <property type="match status" value="1"/>
</dbReference>
<dbReference type="InterPro" id="IPR036291">
    <property type="entry name" value="NAD(P)-bd_dom_sf"/>
</dbReference>
<evidence type="ECO:0000313" key="3">
    <source>
        <dbReference type="EMBL" id="OKS88128.1"/>
    </source>
</evidence>
<dbReference type="PRINTS" id="PR00080">
    <property type="entry name" value="SDRFAMILY"/>
</dbReference>
<dbReference type="STRING" id="1302689.RG47T_3592"/>
<evidence type="ECO:0000259" key="2">
    <source>
        <dbReference type="SMART" id="SM00822"/>
    </source>
</evidence>
<dbReference type="CDD" id="cd05233">
    <property type="entry name" value="SDR_c"/>
    <property type="match status" value="1"/>
</dbReference>
<comment type="similarity">
    <text evidence="1">Belongs to the short-chain dehydrogenases/reductases (SDR) family.</text>
</comment>
<dbReference type="PANTHER" id="PTHR43943">
    <property type="entry name" value="DEHYDROGENASE/REDUCTASE (SDR FAMILY) MEMBER 4"/>
    <property type="match status" value="1"/>
</dbReference>
<dbReference type="PROSITE" id="PS00061">
    <property type="entry name" value="ADH_SHORT"/>
    <property type="match status" value="1"/>
</dbReference>
<proteinExistence type="inferred from homology"/>
<comment type="caution">
    <text evidence="3">The sequence shown here is derived from an EMBL/GenBank/DDBJ whole genome shotgun (WGS) entry which is preliminary data.</text>
</comment>
<dbReference type="PANTHER" id="PTHR43943:SF2">
    <property type="entry name" value="DEHYDROGENASE_REDUCTASE 4"/>
    <property type="match status" value="1"/>
</dbReference>
<dbReference type="Pfam" id="PF13561">
    <property type="entry name" value="adh_short_C2"/>
    <property type="match status" value="1"/>
</dbReference>
<sequence>MSQKLSNKVAVVTGGTSGIGLAIAKRFAQEGAKVAVTGRNQKSIDQAVAEIGANGLGIQGDVSSLADLTRIYQTVADHFGKVDTLVVNAGVYILGPLADFTEDQFDQVSDINFKGAFFSVQKALPVLNDGASVVLISSTVNAKGVPNHAAYSATKAAVRSLARSFSAELLDRKIRVNALTPGPVDTPVFATVAGSPEGAAAMKEAMGNFTPVKRVAEASELAAAALYLASDDSSFMLGAELLLDGGVREL</sequence>
<feature type="domain" description="Ketoreductase" evidence="2">
    <location>
        <begin position="8"/>
        <end position="182"/>
    </location>
</feature>
<dbReference type="AlphaFoldDB" id="A0A1Q6A2A1"/>
<dbReference type="RefSeq" id="WP_074490684.1">
    <property type="nucleotide sequence ID" value="NZ_FPAM01000010.1"/>
</dbReference>
<dbReference type="FunFam" id="3.40.50.720:FF:000084">
    <property type="entry name" value="Short-chain dehydrogenase reductase"/>
    <property type="match status" value="1"/>
</dbReference>
<dbReference type="InterPro" id="IPR057326">
    <property type="entry name" value="KR_dom"/>
</dbReference>
<dbReference type="Gene3D" id="3.40.50.720">
    <property type="entry name" value="NAD(P)-binding Rossmann-like Domain"/>
    <property type="match status" value="1"/>
</dbReference>
<name>A0A1Q6A2A1_9SPHI</name>
<dbReference type="Proteomes" id="UP000186720">
    <property type="component" value="Unassembled WGS sequence"/>
</dbReference>
<accession>A0A1Q6A2A1</accession>
<dbReference type="PRINTS" id="PR00081">
    <property type="entry name" value="GDHRDH"/>
</dbReference>
<dbReference type="InterPro" id="IPR002347">
    <property type="entry name" value="SDR_fam"/>
</dbReference>
<evidence type="ECO:0000256" key="1">
    <source>
        <dbReference type="ARBA" id="ARBA00006484"/>
    </source>
</evidence>
<organism evidence="3 4">
    <name type="scientific">Mucilaginibacter polytrichastri</name>
    <dbReference type="NCBI Taxonomy" id="1302689"/>
    <lineage>
        <taxon>Bacteria</taxon>
        <taxon>Pseudomonadati</taxon>
        <taxon>Bacteroidota</taxon>
        <taxon>Sphingobacteriia</taxon>
        <taxon>Sphingobacteriales</taxon>
        <taxon>Sphingobacteriaceae</taxon>
        <taxon>Mucilaginibacter</taxon>
    </lineage>
</organism>
<dbReference type="EMBL" id="MPPL01000001">
    <property type="protein sequence ID" value="OKS88128.1"/>
    <property type="molecule type" value="Genomic_DNA"/>
</dbReference>
<dbReference type="OrthoDB" id="9803333at2"/>
<dbReference type="InterPro" id="IPR020904">
    <property type="entry name" value="Sc_DH/Rdtase_CS"/>
</dbReference>